<reference evidence="7" key="1">
    <citation type="submission" date="2021-06" db="EMBL/GenBank/DDBJ databases">
        <authorList>
            <person name="Kallberg Y."/>
            <person name="Tangrot J."/>
            <person name="Rosling A."/>
        </authorList>
    </citation>
    <scope>NUCLEOTIDE SEQUENCE</scope>
    <source>
        <strain evidence="7">MA453B</strain>
    </source>
</reference>
<dbReference type="InterPro" id="IPR010987">
    <property type="entry name" value="Glutathione-S-Trfase_C-like"/>
</dbReference>
<dbReference type="GO" id="GO:0043295">
    <property type="term" value="F:glutathione binding"/>
    <property type="evidence" value="ECO:0007669"/>
    <property type="project" value="TreeGrafter"/>
</dbReference>
<evidence type="ECO:0000259" key="6">
    <source>
        <dbReference type="PROSITE" id="PS50405"/>
    </source>
</evidence>
<dbReference type="GO" id="GO:0009636">
    <property type="term" value="P:response to toxic substance"/>
    <property type="evidence" value="ECO:0007669"/>
    <property type="project" value="UniProtKB-ARBA"/>
</dbReference>
<proteinExistence type="inferred from homology"/>
<dbReference type="InterPro" id="IPR036249">
    <property type="entry name" value="Thioredoxin-like_sf"/>
</dbReference>
<dbReference type="EMBL" id="CAJVPY010033155">
    <property type="protein sequence ID" value="CAG8798611.1"/>
    <property type="molecule type" value="Genomic_DNA"/>
</dbReference>
<dbReference type="InterPro" id="IPR036282">
    <property type="entry name" value="Glutathione-S-Trfase_C_sf"/>
</dbReference>
<dbReference type="Gene3D" id="3.40.30.10">
    <property type="entry name" value="Glutaredoxin"/>
    <property type="match status" value="1"/>
</dbReference>
<dbReference type="Pfam" id="PF00043">
    <property type="entry name" value="GST_C"/>
    <property type="match status" value="1"/>
</dbReference>
<dbReference type="InterPro" id="IPR004046">
    <property type="entry name" value="GST_C"/>
</dbReference>
<evidence type="ECO:0000313" key="8">
    <source>
        <dbReference type="Proteomes" id="UP000789405"/>
    </source>
</evidence>
<accession>A0A9N9PAL9</accession>
<keyword evidence="3" id="KW-0808">Transferase</keyword>
<dbReference type="SFLD" id="SFLDG00358">
    <property type="entry name" value="Main_(cytGST)"/>
    <property type="match status" value="1"/>
</dbReference>
<gene>
    <name evidence="7" type="ORF">DERYTH_LOCUS22910</name>
</gene>
<dbReference type="SFLD" id="SFLDS00019">
    <property type="entry name" value="Glutathione_Transferase_(cytos"/>
    <property type="match status" value="1"/>
</dbReference>
<dbReference type="GO" id="GO:0005737">
    <property type="term" value="C:cytoplasm"/>
    <property type="evidence" value="ECO:0007669"/>
    <property type="project" value="TreeGrafter"/>
</dbReference>
<comment type="similarity">
    <text evidence="1">Belongs to the GST superfamily. Phi family.</text>
</comment>
<feature type="domain" description="GST C-terminal" evidence="6">
    <location>
        <begin position="90"/>
        <end position="211"/>
    </location>
</feature>
<evidence type="ECO:0000256" key="1">
    <source>
        <dbReference type="ARBA" id="ARBA00010128"/>
    </source>
</evidence>
<evidence type="ECO:0000313" key="7">
    <source>
        <dbReference type="EMBL" id="CAG8798611.1"/>
    </source>
</evidence>
<dbReference type="Gene3D" id="1.20.1050.10">
    <property type="match status" value="1"/>
</dbReference>
<dbReference type="InterPro" id="IPR040079">
    <property type="entry name" value="Glutathione_S-Trfase"/>
</dbReference>
<dbReference type="PANTHER" id="PTHR43900">
    <property type="entry name" value="GLUTATHIONE S-TRANSFERASE RHO"/>
    <property type="match status" value="1"/>
</dbReference>
<dbReference type="SUPFAM" id="SSF52833">
    <property type="entry name" value="Thioredoxin-like"/>
    <property type="match status" value="1"/>
</dbReference>
<dbReference type="GO" id="GO:0006749">
    <property type="term" value="P:glutathione metabolic process"/>
    <property type="evidence" value="ECO:0007669"/>
    <property type="project" value="TreeGrafter"/>
</dbReference>
<dbReference type="InterPro" id="IPR004045">
    <property type="entry name" value="Glutathione_S-Trfase_N"/>
</dbReference>
<dbReference type="GO" id="GO:0004364">
    <property type="term" value="F:glutathione transferase activity"/>
    <property type="evidence" value="ECO:0007669"/>
    <property type="project" value="UniProtKB-EC"/>
</dbReference>
<feature type="domain" description="GST N-terminal" evidence="5">
    <location>
        <begin position="1"/>
        <end position="82"/>
    </location>
</feature>
<organism evidence="7 8">
    <name type="scientific">Dentiscutata erythropus</name>
    <dbReference type="NCBI Taxonomy" id="1348616"/>
    <lineage>
        <taxon>Eukaryota</taxon>
        <taxon>Fungi</taxon>
        <taxon>Fungi incertae sedis</taxon>
        <taxon>Mucoromycota</taxon>
        <taxon>Glomeromycotina</taxon>
        <taxon>Glomeromycetes</taxon>
        <taxon>Diversisporales</taxon>
        <taxon>Gigasporaceae</taxon>
        <taxon>Dentiscutata</taxon>
    </lineage>
</organism>
<dbReference type="SUPFAM" id="SSF47616">
    <property type="entry name" value="GST C-terminal domain-like"/>
    <property type="match status" value="1"/>
</dbReference>
<dbReference type="Proteomes" id="UP000789405">
    <property type="component" value="Unassembled WGS sequence"/>
</dbReference>
<evidence type="ECO:0000256" key="3">
    <source>
        <dbReference type="ARBA" id="ARBA00022679"/>
    </source>
</evidence>
<comment type="caution">
    <text evidence="7">The sequence shown here is derived from an EMBL/GenBank/DDBJ whole genome shotgun (WGS) entry which is preliminary data.</text>
</comment>
<sequence>MAIKLIGFAQSPTTARVVLTLNELGLPYELEGVTDIQTIKTEDFIANKHPFGKVPVLCDDDHVVNESRAICRYLVSKYQKDAKTALIPNDVKKASLVEQYISYESSYYDPPLLKVLYQEIFSKKRGGTTDEAVVKQSLEELEKTLDIYDKILVGKDYLIGEYSLADLFHIPCAHTLYTDTSHGDIFNKRPNVKRWIDNLRERDAYKKTYAK</sequence>
<keyword evidence="8" id="KW-1185">Reference proteome</keyword>
<dbReference type="PROSITE" id="PS50405">
    <property type="entry name" value="GST_CTER"/>
    <property type="match status" value="1"/>
</dbReference>
<evidence type="ECO:0000256" key="4">
    <source>
        <dbReference type="ARBA" id="ARBA00047960"/>
    </source>
</evidence>
<dbReference type="OrthoDB" id="249703at2759"/>
<protein>
    <recommendedName>
        <fullName evidence="2">glutathione transferase</fullName>
        <ecNumber evidence="2">2.5.1.18</ecNumber>
    </recommendedName>
</protein>
<name>A0A9N9PAL9_9GLOM</name>
<dbReference type="AlphaFoldDB" id="A0A9N9PAL9"/>
<dbReference type="EC" id="2.5.1.18" evidence="2"/>
<dbReference type="Pfam" id="PF13417">
    <property type="entry name" value="GST_N_3"/>
    <property type="match status" value="1"/>
</dbReference>
<dbReference type="PANTHER" id="PTHR43900:SF3">
    <property type="entry name" value="GLUTATHIONE S-TRANSFERASE RHO"/>
    <property type="match status" value="1"/>
</dbReference>
<comment type="catalytic activity">
    <reaction evidence="4">
        <text>RX + glutathione = an S-substituted glutathione + a halide anion + H(+)</text>
        <dbReference type="Rhea" id="RHEA:16437"/>
        <dbReference type="ChEBI" id="CHEBI:15378"/>
        <dbReference type="ChEBI" id="CHEBI:16042"/>
        <dbReference type="ChEBI" id="CHEBI:17792"/>
        <dbReference type="ChEBI" id="CHEBI:57925"/>
        <dbReference type="ChEBI" id="CHEBI:90779"/>
        <dbReference type="EC" id="2.5.1.18"/>
    </reaction>
</comment>
<evidence type="ECO:0000259" key="5">
    <source>
        <dbReference type="PROSITE" id="PS50404"/>
    </source>
</evidence>
<evidence type="ECO:0000256" key="2">
    <source>
        <dbReference type="ARBA" id="ARBA00012452"/>
    </source>
</evidence>
<dbReference type="FunFam" id="1.20.1050.10:FF:000004">
    <property type="entry name" value="Glutathione S-transferase F2"/>
    <property type="match status" value="1"/>
</dbReference>
<dbReference type="PROSITE" id="PS50404">
    <property type="entry name" value="GST_NTER"/>
    <property type="match status" value="1"/>
</dbReference>